<comment type="caution">
    <text evidence="1">The sequence shown here is derived from an EMBL/GenBank/DDBJ whole genome shotgun (WGS) entry which is preliminary data.</text>
</comment>
<protein>
    <submittedName>
        <fullName evidence="1">18608_t:CDS:1</fullName>
    </submittedName>
</protein>
<gene>
    <name evidence="1" type="ORF">GMARGA_LOCUS9023</name>
</gene>
<name>A0ABN7UP76_GIGMA</name>
<keyword evidence="2" id="KW-1185">Reference proteome</keyword>
<evidence type="ECO:0000313" key="1">
    <source>
        <dbReference type="EMBL" id="CAG8644494.1"/>
    </source>
</evidence>
<evidence type="ECO:0000313" key="2">
    <source>
        <dbReference type="Proteomes" id="UP000789901"/>
    </source>
</evidence>
<proteinExistence type="predicted"/>
<sequence length="150" mass="17896">MDQDKDFELNLYKELEKHEELELDIYEESDIFDRQLYKSLLFKELIKDEHDIILSGSLDGYQIFHQQQDGNWIIMFINNNILPEDHIKQENLLIAAIILGPKSPKDFNSFIYPIPPLDITKYSNSFKAEDWINWTCLYSIPILQSFHDKR</sequence>
<dbReference type="EMBL" id="CAJVQB010004747">
    <property type="protein sequence ID" value="CAG8644494.1"/>
    <property type="molecule type" value="Genomic_DNA"/>
</dbReference>
<accession>A0ABN7UP76</accession>
<dbReference type="Proteomes" id="UP000789901">
    <property type="component" value="Unassembled WGS sequence"/>
</dbReference>
<organism evidence="1 2">
    <name type="scientific">Gigaspora margarita</name>
    <dbReference type="NCBI Taxonomy" id="4874"/>
    <lineage>
        <taxon>Eukaryota</taxon>
        <taxon>Fungi</taxon>
        <taxon>Fungi incertae sedis</taxon>
        <taxon>Mucoromycota</taxon>
        <taxon>Glomeromycotina</taxon>
        <taxon>Glomeromycetes</taxon>
        <taxon>Diversisporales</taxon>
        <taxon>Gigasporaceae</taxon>
        <taxon>Gigaspora</taxon>
    </lineage>
</organism>
<reference evidence="1 2" key="1">
    <citation type="submission" date="2021-06" db="EMBL/GenBank/DDBJ databases">
        <authorList>
            <person name="Kallberg Y."/>
            <person name="Tangrot J."/>
            <person name="Rosling A."/>
        </authorList>
    </citation>
    <scope>NUCLEOTIDE SEQUENCE [LARGE SCALE GENOMIC DNA]</scope>
    <source>
        <strain evidence="1 2">120-4 pot B 10/14</strain>
    </source>
</reference>